<organism evidence="2 3">
    <name type="scientific">Actinotalea fermentans</name>
    <dbReference type="NCBI Taxonomy" id="43671"/>
    <lineage>
        <taxon>Bacteria</taxon>
        <taxon>Bacillati</taxon>
        <taxon>Actinomycetota</taxon>
        <taxon>Actinomycetes</taxon>
        <taxon>Micrococcales</taxon>
        <taxon>Cellulomonadaceae</taxon>
        <taxon>Actinotalea</taxon>
    </lineage>
</organism>
<dbReference type="PANTHER" id="PTHR47183:SF1">
    <property type="entry name" value="GLUCOSE-1-PHOSPHATE CYTIDYLYLTRANSFERASE"/>
    <property type="match status" value="1"/>
</dbReference>
<dbReference type="PANTHER" id="PTHR47183">
    <property type="entry name" value="GLUCOSE-1-PHOSPHATE CYTIDYLYLTRANSFERASE-RELATED"/>
    <property type="match status" value="1"/>
</dbReference>
<dbReference type="OrthoDB" id="9814110at2"/>
<accession>A0A511YX04</accession>
<dbReference type="InterPro" id="IPR029044">
    <property type="entry name" value="Nucleotide-diphossugar_trans"/>
</dbReference>
<proteinExistence type="predicted"/>
<comment type="caution">
    <text evidence="2">The sequence shown here is derived from an EMBL/GenBank/DDBJ whole genome shotgun (WGS) entry which is preliminary data.</text>
</comment>
<keyword evidence="2" id="KW-0808">Transferase</keyword>
<dbReference type="GO" id="GO:0047343">
    <property type="term" value="F:glucose-1-phosphate cytidylyltransferase activity"/>
    <property type="evidence" value="ECO:0007669"/>
    <property type="project" value="InterPro"/>
</dbReference>
<gene>
    <name evidence="2" type="ORF">AFE02nite_14520</name>
</gene>
<dbReference type="AlphaFoldDB" id="A0A511YX04"/>
<dbReference type="Gene3D" id="3.90.550.10">
    <property type="entry name" value="Spore Coat Polysaccharide Biosynthesis Protein SpsA, Chain A"/>
    <property type="match status" value="1"/>
</dbReference>
<dbReference type="SUPFAM" id="SSF53448">
    <property type="entry name" value="Nucleotide-diphospho-sugar transferases"/>
    <property type="match status" value="1"/>
</dbReference>
<keyword evidence="2" id="KW-0548">Nucleotidyltransferase</keyword>
<sequence length="272" mass="30619">MRQDAHPQARDIPVVILCGGMGTRLREASERLPKPLVDIGGRPILWHIMKTYSEHGFRRFVLALGYKSELIKQYFLDYRHLTSDFTLRLAGGDAPVFHNSVGEEDWEITFVETGLTTGTGARVARVAQHLDAPRFALTYGDGIGAVDLTSLVEHHLAAGLTGTLTGVHPSSRYGEMHVQGTTVVEFNEKPTLAEGWVNGGFFLFEREFVEKYVPDDPGVMLESIPLQQLARDRQLSVFEHNGFWMGMDTYRDWTELNGLWDAGTAPWKIWED</sequence>
<feature type="domain" description="Nucleotidyl transferase" evidence="1">
    <location>
        <begin position="15"/>
        <end position="214"/>
    </location>
</feature>
<dbReference type="RefSeq" id="WP_034248450.1">
    <property type="nucleotide sequence ID" value="NZ_BJYK01000004.1"/>
</dbReference>
<dbReference type="EMBL" id="BJYK01000004">
    <property type="protein sequence ID" value="GEN79718.1"/>
    <property type="molecule type" value="Genomic_DNA"/>
</dbReference>
<evidence type="ECO:0000259" key="1">
    <source>
        <dbReference type="Pfam" id="PF00483"/>
    </source>
</evidence>
<keyword evidence="3" id="KW-1185">Reference proteome</keyword>
<name>A0A511YX04_9CELL</name>
<dbReference type="Proteomes" id="UP000321484">
    <property type="component" value="Unassembled WGS sequence"/>
</dbReference>
<evidence type="ECO:0000313" key="2">
    <source>
        <dbReference type="EMBL" id="GEN79718.1"/>
    </source>
</evidence>
<evidence type="ECO:0000313" key="3">
    <source>
        <dbReference type="Proteomes" id="UP000321484"/>
    </source>
</evidence>
<dbReference type="InterPro" id="IPR013446">
    <property type="entry name" value="G1P_cyt_trans-like"/>
</dbReference>
<protein>
    <submittedName>
        <fullName evidence="2">Glucose-1-phosphate cytidylyltransferase</fullName>
    </submittedName>
</protein>
<reference evidence="2 3" key="1">
    <citation type="submission" date="2019-07" db="EMBL/GenBank/DDBJ databases">
        <title>Whole genome shotgun sequence of Actinotalea fermentans NBRC 105374.</title>
        <authorList>
            <person name="Hosoyama A."/>
            <person name="Uohara A."/>
            <person name="Ohji S."/>
            <person name="Ichikawa N."/>
        </authorList>
    </citation>
    <scope>NUCLEOTIDE SEQUENCE [LARGE SCALE GENOMIC DNA]</scope>
    <source>
        <strain evidence="2 3">NBRC 105374</strain>
    </source>
</reference>
<dbReference type="InterPro" id="IPR005835">
    <property type="entry name" value="NTP_transferase_dom"/>
</dbReference>
<dbReference type="Pfam" id="PF00483">
    <property type="entry name" value="NTP_transferase"/>
    <property type="match status" value="1"/>
</dbReference>